<dbReference type="PANTHER" id="PTHR11808:SF85">
    <property type="entry name" value="CYSTATHIONINE GAMMA-LYASE-RELATED"/>
    <property type="match status" value="1"/>
</dbReference>
<accession>A0A7M1SPL2</accession>
<dbReference type="GO" id="GO:0008483">
    <property type="term" value="F:transaminase activity"/>
    <property type="evidence" value="ECO:0007669"/>
    <property type="project" value="UniProtKB-KW"/>
</dbReference>
<dbReference type="InterPro" id="IPR015421">
    <property type="entry name" value="PyrdxlP-dep_Trfase_major"/>
</dbReference>
<dbReference type="EMBL" id="CP063169">
    <property type="protein sequence ID" value="QOR69488.1"/>
    <property type="molecule type" value="Genomic_DNA"/>
</dbReference>
<dbReference type="InterPro" id="IPR015424">
    <property type="entry name" value="PyrdxlP-dep_Trfase"/>
</dbReference>
<keyword evidence="2 7" id="KW-0663">Pyridoxal phosphate</keyword>
<reference evidence="10 11" key="1">
    <citation type="submission" date="2020-10" db="EMBL/GenBank/DDBJ databases">
        <title>Haloactinobacterium sp. RN3S43, a bacterium isolated from saline soil.</title>
        <authorList>
            <person name="Sun J.-Q."/>
        </authorList>
    </citation>
    <scope>NUCLEOTIDE SEQUENCE [LARGE SCALE GENOMIC DNA]</scope>
    <source>
        <strain evidence="10 11">RN3S43</strain>
    </source>
</reference>
<comment type="catalytic activity">
    <reaction evidence="6">
        <text>L-methionine + H2O = methanethiol + 2-oxobutanoate + NH4(+)</text>
        <dbReference type="Rhea" id="RHEA:23800"/>
        <dbReference type="ChEBI" id="CHEBI:15377"/>
        <dbReference type="ChEBI" id="CHEBI:16007"/>
        <dbReference type="ChEBI" id="CHEBI:16763"/>
        <dbReference type="ChEBI" id="CHEBI:28938"/>
        <dbReference type="ChEBI" id="CHEBI:57844"/>
        <dbReference type="EC" id="4.4.1.11"/>
    </reaction>
    <physiologicalReaction direction="left-to-right" evidence="6">
        <dbReference type="Rhea" id="RHEA:23801"/>
    </physiologicalReaction>
</comment>
<keyword evidence="11" id="KW-1185">Reference proteome</keyword>
<dbReference type="InterPro" id="IPR015422">
    <property type="entry name" value="PyrdxlP-dep_Trfase_small"/>
</dbReference>
<dbReference type="PIRSF" id="PIRSF001434">
    <property type="entry name" value="CGS"/>
    <property type="match status" value="1"/>
</dbReference>
<evidence type="ECO:0000256" key="8">
    <source>
        <dbReference type="RuleBase" id="RU362118"/>
    </source>
</evidence>
<dbReference type="KEGG" id="halt:IM660_12405"/>
<comment type="similarity">
    <text evidence="8">Belongs to the trans-sulfuration enzymes family.</text>
</comment>
<evidence type="ECO:0000313" key="11">
    <source>
        <dbReference type="Proteomes" id="UP000593758"/>
    </source>
</evidence>
<dbReference type="GO" id="GO:0005737">
    <property type="term" value="C:cytoplasm"/>
    <property type="evidence" value="ECO:0007669"/>
    <property type="project" value="TreeGrafter"/>
</dbReference>
<evidence type="ECO:0000256" key="3">
    <source>
        <dbReference type="ARBA" id="ARBA00047175"/>
    </source>
</evidence>
<dbReference type="PANTHER" id="PTHR11808">
    <property type="entry name" value="TRANS-SULFURATION ENZYME FAMILY MEMBER"/>
    <property type="match status" value="1"/>
</dbReference>
<gene>
    <name evidence="10" type="ORF">IM660_12405</name>
</gene>
<evidence type="ECO:0000256" key="4">
    <source>
        <dbReference type="ARBA" id="ARBA00047199"/>
    </source>
</evidence>
<protein>
    <recommendedName>
        <fullName evidence="3">homocysteine desulfhydrase</fullName>
        <ecNumber evidence="3">4.4.1.2</ecNumber>
    </recommendedName>
    <alternativeName>
        <fullName evidence="4">Homocysteine desulfhydrase</fullName>
    </alternativeName>
</protein>
<proteinExistence type="inferred from homology"/>
<dbReference type="Proteomes" id="UP000593758">
    <property type="component" value="Chromosome"/>
</dbReference>
<dbReference type="RefSeq" id="WP_193495907.1">
    <property type="nucleotide sequence ID" value="NZ_CP063169.1"/>
</dbReference>
<dbReference type="GO" id="GO:0030170">
    <property type="term" value="F:pyridoxal phosphate binding"/>
    <property type="evidence" value="ECO:0007669"/>
    <property type="project" value="InterPro"/>
</dbReference>
<dbReference type="Gene3D" id="3.40.640.10">
    <property type="entry name" value="Type I PLP-dependent aspartate aminotransferase-like (Major domain)"/>
    <property type="match status" value="1"/>
</dbReference>
<dbReference type="InterPro" id="IPR000277">
    <property type="entry name" value="Cys/Met-Metab_PyrdxlP-dep_enz"/>
</dbReference>
<dbReference type="Pfam" id="PF01053">
    <property type="entry name" value="Cys_Met_Meta_PP"/>
    <property type="match status" value="1"/>
</dbReference>
<dbReference type="CDD" id="cd00614">
    <property type="entry name" value="CGS_like"/>
    <property type="match status" value="1"/>
</dbReference>
<comment type="cofactor">
    <cofactor evidence="1 8">
        <name>pyridoxal 5'-phosphate</name>
        <dbReference type="ChEBI" id="CHEBI:597326"/>
    </cofactor>
</comment>
<dbReference type="EC" id="4.4.1.2" evidence="3"/>
<dbReference type="GO" id="GO:0004123">
    <property type="term" value="F:cystathionine gamma-lyase activity"/>
    <property type="evidence" value="ECO:0007669"/>
    <property type="project" value="TreeGrafter"/>
</dbReference>
<evidence type="ECO:0000256" key="9">
    <source>
        <dbReference type="SAM" id="MobiDB-lite"/>
    </source>
</evidence>
<evidence type="ECO:0000256" key="6">
    <source>
        <dbReference type="ARBA" id="ARBA00052699"/>
    </source>
</evidence>
<dbReference type="AlphaFoldDB" id="A0A7M1SPL2"/>
<evidence type="ECO:0000256" key="5">
    <source>
        <dbReference type="ARBA" id="ARBA00048780"/>
    </source>
</evidence>
<comment type="catalytic activity">
    <reaction evidence="5">
        <text>L-homocysteine + H2O = 2-oxobutanoate + hydrogen sulfide + NH4(+) + H(+)</text>
        <dbReference type="Rhea" id="RHEA:14501"/>
        <dbReference type="ChEBI" id="CHEBI:15377"/>
        <dbReference type="ChEBI" id="CHEBI:15378"/>
        <dbReference type="ChEBI" id="CHEBI:16763"/>
        <dbReference type="ChEBI" id="CHEBI:28938"/>
        <dbReference type="ChEBI" id="CHEBI:29919"/>
        <dbReference type="ChEBI" id="CHEBI:58199"/>
        <dbReference type="EC" id="4.4.1.2"/>
    </reaction>
    <physiologicalReaction direction="left-to-right" evidence="5">
        <dbReference type="Rhea" id="RHEA:14502"/>
    </physiologicalReaction>
</comment>
<dbReference type="FunFam" id="3.40.640.10:FF:000046">
    <property type="entry name" value="Cystathionine gamma-lyase"/>
    <property type="match status" value="1"/>
</dbReference>
<dbReference type="GO" id="GO:0019346">
    <property type="term" value="P:transsulfuration"/>
    <property type="evidence" value="ECO:0007669"/>
    <property type="project" value="InterPro"/>
</dbReference>
<dbReference type="SUPFAM" id="SSF53383">
    <property type="entry name" value="PLP-dependent transferases"/>
    <property type="match status" value="1"/>
</dbReference>
<evidence type="ECO:0000313" key="10">
    <source>
        <dbReference type="EMBL" id="QOR69488.1"/>
    </source>
</evidence>
<dbReference type="GO" id="GO:0019343">
    <property type="term" value="P:cysteine biosynthetic process via cystathionine"/>
    <property type="evidence" value="ECO:0007669"/>
    <property type="project" value="TreeGrafter"/>
</dbReference>
<feature type="region of interest" description="Disordered" evidence="9">
    <location>
        <begin position="1"/>
        <end position="34"/>
    </location>
</feature>
<organism evidence="10 11">
    <name type="scientific">Ruania alkalisoli</name>
    <dbReference type="NCBI Taxonomy" id="2779775"/>
    <lineage>
        <taxon>Bacteria</taxon>
        <taxon>Bacillati</taxon>
        <taxon>Actinomycetota</taxon>
        <taxon>Actinomycetes</taxon>
        <taxon>Micrococcales</taxon>
        <taxon>Ruaniaceae</taxon>
        <taxon>Ruania</taxon>
    </lineage>
</organism>
<keyword evidence="10" id="KW-0808">Transferase</keyword>
<keyword evidence="10" id="KW-0032">Aminotransferase</keyword>
<feature type="modified residue" description="N6-(pyridoxal phosphate)lysine" evidence="7">
    <location>
        <position position="209"/>
    </location>
</feature>
<dbReference type="GO" id="GO:0047982">
    <property type="term" value="F:homocysteine desulfhydrase activity"/>
    <property type="evidence" value="ECO:0007669"/>
    <property type="project" value="UniProtKB-EC"/>
</dbReference>
<dbReference type="GO" id="GO:0018826">
    <property type="term" value="F:methionine gamma-lyase activity"/>
    <property type="evidence" value="ECO:0007669"/>
    <property type="project" value="UniProtKB-EC"/>
</dbReference>
<sequence>MTDQHDPTLRPDTLTVAAGRPAREEQAPVNPPVVLSSTYFSTGSPDGGDLVYARLGTETWLPLEEALGTLEGSTLPALVFGSGMGAISAALDLVPAGGEVIIPRHSYHASLVAARHLAERSQVRVTEVDIADTDRVTAAVRESAARGHEPVLWVESPTNPMLEVADLPALAEATHAAGGLVIADNTFATPLGQRPLTLGADVVVHSVTKYLAGHSDVILGAALTDDEGLHERLRTRRSIGGAVAGPWEAWLALRGMRTLALRVQRSQQNAAALAEHLRTHPLVAAVSYPGLPDHPQHERAAAQMSGFGSILTLRPVGGVEGAEALTRALRLWLPATSLGGVESSLERRRRFAAEAPTVPEDLLRLSVGIEDVADLIADLDRALAVAAQYAG</sequence>
<evidence type="ECO:0000256" key="1">
    <source>
        <dbReference type="ARBA" id="ARBA00001933"/>
    </source>
</evidence>
<dbReference type="Gene3D" id="3.90.1150.10">
    <property type="entry name" value="Aspartate Aminotransferase, domain 1"/>
    <property type="match status" value="1"/>
</dbReference>
<evidence type="ECO:0000256" key="7">
    <source>
        <dbReference type="PIRSR" id="PIRSR001434-2"/>
    </source>
</evidence>
<evidence type="ECO:0000256" key="2">
    <source>
        <dbReference type="ARBA" id="ARBA00022898"/>
    </source>
</evidence>
<name>A0A7M1SPL2_9MICO</name>